<reference evidence="7" key="1">
    <citation type="submission" date="2021-12" db="EMBL/GenBank/DDBJ databases">
        <authorList>
            <person name="Zaccaron A."/>
            <person name="Stergiopoulos I."/>
        </authorList>
    </citation>
    <scope>NUCLEOTIDE SEQUENCE</scope>
    <source>
        <strain evidence="7">Race5_Kim</strain>
    </source>
</reference>
<dbReference type="PANTHER" id="PTHR23502:SF34">
    <property type="entry name" value="PROTEIN HOL1"/>
    <property type="match status" value="1"/>
</dbReference>
<dbReference type="InterPro" id="IPR036259">
    <property type="entry name" value="MFS_trans_sf"/>
</dbReference>
<organism evidence="7 8">
    <name type="scientific">Passalora fulva</name>
    <name type="common">Tomato leaf mold</name>
    <name type="synonym">Cladosporium fulvum</name>
    <dbReference type="NCBI Taxonomy" id="5499"/>
    <lineage>
        <taxon>Eukaryota</taxon>
        <taxon>Fungi</taxon>
        <taxon>Dikarya</taxon>
        <taxon>Ascomycota</taxon>
        <taxon>Pezizomycotina</taxon>
        <taxon>Dothideomycetes</taxon>
        <taxon>Dothideomycetidae</taxon>
        <taxon>Mycosphaerellales</taxon>
        <taxon>Mycosphaerellaceae</taxon>
        <taxon>Fulvia</taxon>
    </lineage>
</organism>
<dbReference type="InterPro" id="IPR020846">
    <property type="entry name" value="MFS_dom"/>
</dbReference>
<comment type="subcellular location">
    <subcellularLocation>
        <location evidence="1">Membrane</location>
        <topology evidence="1">Multi-pass membrane protein</topology>
    </subcellularLocation>
</comment>
<keyword evidence="2 5" id="KW-0812">Transmembrane</keyword>
<feature type="domain" description="Major facilitator superfamily (MFS) profile" evidence="6">
    <location>
        <begin position="1"/>
        <end position="185"/>
    </location>
</feature>
<sequence>MTTCNFLGAGSSVAIVETTYSFFGGDEDALGEEDFTANLSRTAYLFTTTALMQGLGNLIWMPLIVKYGRRPVYVVSFAMYTATAIWAGAARSYSHALVARIMMSFAAGSGECLAPLTISEILFLHERGTVMAWYTASLNFGGVDWDYCRRADDDPSQLALHLLGSYGFHREAYNRRLLHLVRDLL</sequence>
<dbReference type="GeneID" id="71990969"/>
<dbReference type="SUPFAM" id="SSF103473">
    <property type="entry name" value="MFS general substrate transporter"/>
    <property type="match status" value="1"/>
</dbReference>
<dbReference type="PANTHER" id="PTHR23502">
    <property type="entry name" value="MAJOR FACILITATOR SUPERFAMILY"/>
    <property type="match status" value="1"/>
</dbReference>
<feature type="transmembrane region" description="Helical" evidence="5">
    <location>
        <begin position="72"/>
        <end position="89"/>
    </location>
</feature>
<evidence type="ECO:0000256" key="4">
    <source>
        <dbReference type="ARBA" id="ARBA00023136"/>
    </source>
</evidence>
<dbReference type="PROSITE" id="PS50850">
    <property type="entry name" value="MFS"/>
    <property type="match status" value="1"/>
</dbReference>
<evidence type="ECO:0000313" key="8">
    <source>
        <dbReference type="Proteomes" id="UP000756132"/>
    </source>
</evidence>
<dbReference type="Gene3D" id="1.20.1250.20">
    <property type="entry name" value="MFS general substrate transporter like domains"/>
    <property type="match status" value="1"/>
</dbReference>
<reference evidence="7" key="2">
    <citation type="journal article" date="2022" name="Microb. Genom.">
        <title>A chromosome-scale genome assembly of the tomato pathogen Cladosporium fulvum reveals a compartmentalized genome architecture and the presence of a dispensable chromosome.</title>
        <authorList>
            <person name="Zaccaron A.Z."/>
            <person name="Chen L.H."/>
            <person name="Samaras A."/>
            <person name="Stergiopoulos I."/>
        </authorList>
    </citation>
    <scope>NUCLEOTIDE SEQUENCE</scope>
    <source>
        <strain evidence="7">Race5_Kim</strain>
    </source>
</reference>
<evidence type="ECO:0000256" key="2">
    <source>
        <dbReference type="ARBA" id="ARBA00022692"/>
    </source>
</evidence>
<dbReference type="GO" id="GO:0005886">
    <property type="term" value="C:plasma membrane"/>
    <property type="evidence" value="ECO:0007669"/>
    <property type="project" value="TreeGrafter"/>
</dbReference>
<proteinExistence type="predicted"/>
<dbReference type="KEGG" id="ffu:CLAFUR5_11091"/>
<protein>
    <recommendedName>
        <fullName evidence="6">Major facilitator superfamily (MFS) profile domain-containing protein</fullName>
    </recommendedName>
</protein>
<evidence type="ECO:0000313" key="7">
    <source>
        <dbReference type="EMBL" id="UJO21174.1"/>
    </source>
</evidence>
<evidence type="ECO:0000256" key="3">
    <source>
        <dbReference type="ARBA" id="ARBA00022989"/>
    </source>
</evidence>
<accession>A0A9Q8UST2</accession>
<keyword evidence="3 5" id="KW-1133">Transmembrane helix</keyword>
<dbReference type="EMBL" id="CP090170">
    <property type="protein sequence ID" value="UJO21174.1"/>
    <property type="molecule type" value="Genomic_DNA"/>
</dbReference>
<dbReference type="Pfam" id="PF07690">
    <property type="entry name" value="MFS_1"/>
    <property type="match status" value="1"/>
</dbReference>
<dbReference type="Proteomes" id="UP000756132">
    <property type="component" value="Chromosome 8"/>
</dbReference>
<dbReference type="AlphaFoldDB" id="A0A9Q8UST2"/>
<dbReference type="RefSeq" id="XP_047765540.1">
    <property type="nucleotide sequence ID" value="XM_047910239.1"/>
</dbReference>
<dbReference type="InterPro" id="IPR011701">
    <property type="entry name" value="MFS"/>
</dbReference>
<evidence type="ECO:0000256" key="5">
    <source>
        <dbReference type="SAM" id="Phobius"/>
    </source>
</evidence>
<keyword evidence="4 5" id="KW-0472">Membrane</keyword>
<feature type="transmembrane region" description="Helical" evidence="5">
    <location>
        <begin position="43"/>
        <end position="65"/>
    </location>
</feature>
<keyword evidence="8" id="KW-1185">Reference proteome</keyword>
<dbReference type="GO" id="GO:0022857">
    <property type="term" value="F:transmembrane transporter activity"/>
    <property type="evidence" value="ECO:0007669"/>
    <property type="project" value="InterPro"/>
</dbReference>
<dbReference type="OrthoDB" id="268400at2759"/>
<gene>
    <name evidence="7" type="ORF">CLAFUR5_11091</name>
</gene>
<evidence type="ECO:0000259" key="6">
    <source>
        <dbReference type="PROSITE" id="PS50850"/>
    </source>
</evidence>
<evidence type="ECO:0000256" key="1">
    <source>
        <dbReference type="ARBA" id="ARBA00004141"/>
    </source>
</evidence>
<name>A0A9Q8UST2_PASFU</name>